<reference evidence="1 2" key="1">
    <citation type="journal article" date="2014" name="Agronomy (Basel)">
        <title>A Draft Genome Sequence for Ensete ventricosum, the Drought-Tolerant Tree Against Hunger.</title>
        <authorList>
            <person name="Harrison J."/>
            <person name="Moore K.A."/>
            <person name="Paszkiewicz K."/>
            <person name="Jones T."/>
            <person name="Grant M."/>
            <person name="Ambacheew D."/>
            <person name="Muzemil S."/>
            <person name="Studholme D.J."/>
        </authorList>
    </citation>
    <scope>NUCLEOTIDE SEQUENCE [LARGE SCALE GENOMIC DNA]</scope>
</reference>
<organism evidence="1 2">
    <name type="scientific">Ensete ventricosum</name>
    <name type="common">Abyssinian banana</name>
    <name type="synonym">Musa ensete</name>
    <dbReference type="NCBI Taxonomy" id="4639"/>
    <lineage>
        <taxon>Eukaryota</taxon>
        <taxon>Viridiplantae</taxon>
        <taxon>Streptophyta</taxon>
        <taxon>Embryophyta</taxon>
        <taxon>Tracheophyta</taxon>
        <taxon>Spermatophyta</taxon>
        <taxon>Magnoliopsida</taxon>
        <taxon>Liliopsida</taxon>
        <taxon>Zingiberales</taxon>
        <taxon>Musaceae</taxon>
        <taxon>Ensete</taxon>
    </lineage>
</organism>
<dbReference type="AlphaFoldDB" id="A0A426XEB7"/>
<proteinExistence type="predicted"/>
<gene>
    <name evidence="1" type="ORF">B296_00058643</name>
</gene>
<sequence>MLEICSLPARILIPRSAVSNDTAQYGWYVPVHQQTGTRTTRYWVVPWIGVVSTPLPPELVGNGRFRPLPPVTERYQSRKKMEKKRENLEIQCRCGEE</sequence>
<accession>A0A426XEB7</accession>
<name>A0A426XEB7_ENSVE</name>
<dbReference type="EMBL" id="AMZH03021841">
    <property type="protein sequence ID" value="RRT37821.1"/>
    <property type="molecule type" value="Genomic_DNA"/>
</dbReference>
<evidence type="ECO:0000313" key="2">
    <source>
        <dbReference type="Proteomes" id="UP000287651"/>
    </source>
</evidence>
<dbReference type="Proteomes" id="UP000287651">
    <property type="component" value="Unassembled WGS sequence"/>
</dbReference>
<comment type="caution">
    <text evidence="1">The sequence shown here is derived from an EMBL/GenBank/DDBJ whole genome shotgun (WGS) entry which is preliminary data.</text>
</comment>
<protein>
    <submittedName>
        <fullName evidence="1">Uncharacterized protein</fullName>
    </submittedName>
</protein>
<evidence type="ECO:0000313" key="1">
    <source>
        <dbReference type="EMBL" id="RRT37821.1"/>
    </source>
</evidence>
<feature type="non-terminal residue" evidence="1">
    <location>
        <position position="97"/>
    </location>
</feature>